<feature type="compositionally biased region" description="Acidic residues" evidence="5">
    <location>
        <begin position="61"/>
        <end position="80"/>
    </location>
</feature>
<organism evidence="8 9">
    <name type="scientific">Monilinia fructigena</name>
    <dbReference type="NCBI Taxonomy" id="38457"/>
    <lineage>
        <taxon>Eukaryota</taxon>
        <taxon>Fungi</taxon>
        <taxon>Dikarya</taxon>
        <taxon>Ascomycota</taxon>
        <taxon>Pezizomycotina</taxon>
        <taxon>Leotiomycetes</taxon>
        <taxon>Helotiales</taxon>
        <taxon>Sclerotiniaceae</taxon>
        <taxon>Monilinia</taxon>
    </lineage>
</organism>
<dbReference type="EMBL" id="QKRW01000042">
    <property type="protein sequence ID" value="RAL60284.1"/>
    <property type="molecule type" value="Genomic_DNA"/>
</dbReference>
<feature type="region of interest" description="Disordered" evidence="5">
    <location>
        <begin position="50"/>
        <end position="90"/>
    </location>
</feature>
<comment type="caution">
    <text evidence="8">The sequence shown here is derived from an EMBL/GenBank/DDBJ whole genome shotgun (WGS) entry which is preliminary data.</text>
</comment>
<feature type="domain" description="DEAD/DEAH-box helicase" evidence="6">
    <location>
        <begin position="288"/>
        <end position="333"/>
    </location>
</feature>
<dbReference type="GO" id="GO:0005524">
    <property type="term" value="F:ATP binding"/>
    <property type="evidence" value="ECO:0007669"/>
    <property type="project" value="UniProtKB-KW"/>
</dbReference>
<dbReference type="GO" id="GO:0004386">
    <property type="term" value="F:helicase activity"/>
    <property type="evidence" value="ECO:0007669"/>
    <property type="project" value="UniProtKB-KW"/>
</dbReference>
<dbReference type="InterPro" id="IPR050474">
    <property type="entry name" value="Hel308_SKI2-like"/>
</dbReference>
<evidence type="ECO:0000259" key="7">
    <source>
        <dbReference type="Pfam" id="PF18149"/>
    </source>
</evidence>
<dbReference type="InterPro" id="IPR011545">
    <property type="entry name" value="DEAD/DEAH_box_helicase_dom"/>
</dbReference>
<evidence type="ECO:0000256" key="5">
    <source>
        <dbReference type="SAM" id="MobiDB-lite"/>
    </source>
</evidence>
<dbReference type="Gene3D" id="3.40.50.300">
    <property type="entry name" value="P-loop containing nucleotide triphosphate hydrolases"/>
    <property type="match status" value="1"/>
</dbReference>
<dbReference type="OrthoDB" id="5575at2759"/>
<keyword evidence="1" id="KW-0547">Nucleotide-binding</keyword>
<accession>A0A395IK95</accession>
<dbReference type="InterPro" id="IPR027417">
    <property type="entry name" value="P-loop_NTPase"/>
</dbReference>
<dbReference type="AlphaFoldDB" id="A0A395IK95"/>
<proteinExistence type="predicted"/>
<dbReference type="Pfam" id="PF18149">
    <property type="entry name" value="Helicase_PWI"/>
    <property type="match status" value="1"/>
</dbReference>
<gene>
    <name evidence="8" type="ORF">DID88_000064</name>
</gene>
<dbReference type="InterPro" id="IPR041094">
    <property type="entry name" value="Brr2_helicase_PWI"/>
</dbReference>
<dbReference type="PANTHER" id="PTHR47961">
    <property type="entry name" value="DNA POLYMERASE THETA, PUTATIVE (AFU_ORTHOLOGUE AFUA_1G05260)-RELATED"/>
    <property type="match status" value="1"/>
</dbReference>
<sequence>MSPSTLDSAEVQWQAQLAAMKSALAELNLPPKSTNGGSRSYDIDVDFDDDDEFTSGNSGDDVWDFISDEDDDLSSSDINEDFPSLSDSAGAGSYGSQWLKTKCMEVAQRRQGLSGSDLQEQIMAILASDSGEEELQSTLVDMIGFDDIEFVIEIISHQKEITAATRSVGTRDDGIFTGKLQTRKEREAALRQRDYEHKNAVLGPALNRGEEIYPHVYKSHHAGNILDSRGKKYALPMGSERTEHERYSEYTIPAGKVGTIGAGRTLVKISEMDGLCKKTFKGYTTLNRMQSLVYPVAYKTSENMLICAPTGAGKTDAAMLTILHAIGENVSPHPSESTETSDFVVVV</sequence>
<dbReference type="GO" id="GO:0003676">
    <property type="term" value="F:nucleic acid binding"/>
    <property type="evidence" value="ECO:0007669"/>
    <property type="project" value="InterPro"/>
</dbReference>
<dbReference type="Proteomes" id="UP000249056">
    <property type="component" value="Unassembled WGS sequence"/>
</dbReference>
<evidence type="ECO:0000256" key="3">
    <source>
        <dbReference type="ARBA" id="ARBA00022806"/>
    </source>
</evidence>
<evidence type="ECO:0000313" key="8">
    <source>
        <dbReference type="EMBL" id="RAL60284.1"/>
    </source>
</evidence>
<protein>
    <recommendedName>
        <fullName evidence="10">DEAD/DEAH box helicase domain-containing protein</fullName>
    </recommendedName>
</protein>
<reference evidence="8 9" key="1">
    <citation type="submission" date="2018-06" db="EMBL/GenBank/DDBJ databases">
        <title>Genome Sequence of the Brown Rot Fungal Pathogen Monilinia fructigena.</title>
        <authorList>
            <person name="Landi L."/>
            <person name="De Miccolis Angelini R.M."/>
            <person name="Pollastro S."/>
            <person name="Abate D."/>
            <person name="Faretra F."/>
            <person name="Romanazzi G."/>
        </authorList>
    </citation>
    <scope>NUCLEOTIDE SEQUENCE [LARGE SCALE GENOMIC DNA]</scope>
    <source>
        <strain evidence="8 9">Mfrg269</strain>
    </source>
</reference>
<evidence type="ECO:0000256" key="4">
    <source>
        <dbReference type="ARBA" id="ARBA00022840"/>
    </source>
</evidence>
<evidence type="ECO:0000256" key="1">
    <source>
        <dbReference type="ARBA" id="ARBA00022741"/>
    </source>
</evidence>
<dbReference type="Pfam" id="PF00270">
    <property type="entry name" value="DEAD"/>
    <property type="match status" value="1"/>
</dbReference>
<evidence type="ECO:0000259" key="6">
    <source>
        <dbReference type="Pfam" id="PF00270"/>
    </source>
</evidence>
<dbReference type="SUPFAM" id="SSF52540">
    <property type="entry name" value="P-loop containing nucleoside triphosphate hydrolases"/>
    <property type="match status" value="1"/>
</dbReference>
<evidence type="ECO:0000313" key="9">
    <source>
        <dbReference type="Proteomes" id="UP000249056"/>
    </source>
</evidence>
<keyword evidence="2" id="KW-0378">Hydrolase</keyword>
<keyword evidence="9" id="KW-1185">Reference proteome</keyword>
<keyword evidence="3" id="KW-0347">Helicase</keyword>
<evidence type="ECO:0008006" key="10">
    <source>
        <dbReference type="Google" id="ProtNLM"/>
    </source>
</evidence>
<dbReference type="PANTHER" id="PTHR47961:SF13">
    <property type="entry name" value="ACTIVATING SIGNAL COINTEGRATOR 1 COMPLEX SUBUNIT 3"/>
    <property type="match status" value="1"/>
</dbReference>
<name>A0A395IK95_9HELO</name>
<keyword evidence="4" id="KW-0067">ATP-binding</keyword>
<evidence type="ECO:0000256" key="2">
    <source>
        <dbReference type="ARBA" id="ARBA00022801"/>
    </source>
</evidence>
<dbReference type="GO" id="GO:0016787">
    <property type="term" value="F:hydrolase activity"/>
    <property type="evidence" value="ECO:0007669"/>
    <property type="project" value="UniProtKB-KW"/>
</dbReference>
<feature type="domain" description="Brr2 N-terminal helicase PWI" evidence="7">
    <location>
        <begin position="96"/>
        <end position="166"/>
    </location>
</feature>